<dbReference type="SUPFAM" id="SSF53187">
    <property type="entry name" value="Zn-dependent exopeptidases"/>
    <property type="match status" value="1"/>
</dbReference>
<feature type="domain" description="Peptidase M28" evidence="5">
    <location>
        <begin position="347"/>
        <end position="517"/>
    </location>
</feature>
<dbReference type="Proteomes" id="UP000193922">
    <property type="component" value="Unassembled WGS sequence"/>
</dbReference>
<dbReference type="Pfam" id="PF04253">
    <property type="entry name" value="TFR_dimer"/>
    <property type="match status" value="1"/>
</dbReference>
<keyword evidence="7" id="KW-1185">Reference proteome</keyword>
<evidence type="ECO:0000259" key="3">
    <source>
        <dbReference type="Pfam" id="PF02225"/>
    </source>
</evidence>
<feature type="transmembrane region" description="Helical" evidence="2">
    <location>
        <begin position="21"/>
        <end position="41"/>
    </location>
</feature>
<proteinExistence type="inferred from homology"/>
<dbReference type="Gene3D" id="3.40.630.10">
    <property type="entry name" value="Zn peptidases"/>
    <property type="match status" value="1"/>
</dbReference>
<gene>
    <name evidence="6" type="ORF">DL89DRAFT_319504</name>
</gene>
<dbReference type="GO" id="GO:0004180">
    <property type="term" value="F:carboxypeptidase activity"/>
    <property type="evidence" value="ECO:0007669"/>
    <property type="project" value="TreeGrafter"/>
</dbReference>
<dbReference type="PANTHER" id="PTHR10404">
    <property type="entry name" value="N-ACETYLATED-ALPHA-LINKED ACIDIC DIPEPTIDASE"/>
    <property type="match status" value="1"/>
</dbReference>
<dbReference type="Gene3D" id="1.20.930.40">
    <property type="entry name" value="Transferrin receptor-like, dimerisation domain"/>
    <property type="match status" value="1"/>
</dbReference>
<dbReference type="FunFam" id="3.40.630.10:FF:000101">
    <property type="entry name" value="N-acetylated alpha-linked acidic dipeptidase like 1"/>
    <property type="match status" value="1"/>
</dbReference>
<evidence type="ECO:0000256" key="2">
    <source>
        <dbReference type="SAM" id="Phobius"/>
    </source>
</evidence>
<dbReference type="SUPFAM" id="SSF47672">
    <property type="entry name" value="Transferrin receptor-like dimerisation domain"/>
    <property type="match status" value="1"/>
</dbReference>
<name>A0A1Y1WJY1_9FUNG</name>
<dbReference type="STRING" id="61395.A0A1Y1WJY1"/>
<evidence type="ECO:0000259" key="5">
    <source>
        <dbReference type="Pfam" id="PF04389"/>
    </source>
</evidence>
<dbReference type="SUPFAM" id="SSF52025">
    <property type="entry name" value="PA domain"/>
    <property type="match status" value="1"/>
</dbReference>
<dbReference type="InterPro" id="IPR007365">
    <property type="entry name" value="TFR-like_dimer_dom"/>
</dbReference>
<comment type="caution">
    <text evidence="6">The sequence shown here is derived from an EMBL/GenBank/DDBJ whole genome shotgun (WGS) entry which is preliminary data.</text>
</comment>
<dbReference type="InterPro" id="IPR007484">
    <property type="entry name" value="Peptidase_M28"/>
</dbReference>
<dbReference type="AlphaFoldDB" id="A0A1Y1WJY1"/>
<evidence type="ECO:0000259" key="4">
    <source>
        <dbReference type="Pfam" id="PF04253"/>
    </source>
</evidence>
<dbReference type="Pfam" id="PF02225">
    <property type="entry name" value="PA"/>
    <property type="match status" value="1"/>
</dbReference>
<organism evidence="6 7">
    <name type="scientific">Linderina pennispora</name>
    <dbReference type="NCBI Taxonomy" id="61395"/>
    <lineage>
        <taxon>Eukaryota</taxon>
        <taxon>Fungi</taxon>
        <taxon>Fungi incertae sedis</taxon>
        <taxon>Zoopagomycota</taxon>
        <taxon>Kickxellomycotina</taxon>
        <taxon>Kickxellomycetes</taxon>
        <taxon>Kickxellales</taxon>
        <taxon>Kickxellaceae</taxon>
        <taxon>Linderina</taxon>
    </lineage>
</organism>
<dbReference type="CDD" id="cd02121">
    <property type="entry name" value="PA_GCPII_like"/>
    <property type="match status" value="1"/>
</dbReference>
<keyword evidence="2" id="KW-0812">Transmembrane</keyword>
<dbReference type="InterPro" id="IPR046450">
    <property type="entry name" value="PA_dom_sf"/>
</dbReference>
<dbReference type="GeneID" id="63807783"/>
<dbReference type="OrthoDB" id="5841748at2759"/>
<dbReference type="Gene3D" id="3.50.30.30">
    <property type="match status" value="1"/>
</dbReference>
<accession>A0A1Y1WJY1</accession>
<dbReference type="PANTHER" id="PTHR10404:SF46">
    <property type="entry name" value="VACUOLAR PROTEIN SORTING-ASSOCIATED PROTEIN 70"/>
    <property type="match status" value="1"/>
</dbReference>
<dbReference type="InterPro" id="IPR036757">
    <property type="entry name" value="TFR-like_dimer_dom_sf"/>
</dbReference>
<sequence length="665" mass="73491">MGLTDEKEQLAQRSCAKKVAAGLLSAAGLLAAFGALSGLPMPECMYAHTAMPMANVSAATAGGSLDAGKIFLGLTSTDRLRDNLQKYTSETRLGGRNKKFVEYTRDYFLKLGLDTQVDQRVALFNATTGQVHFEAGLKEDVIPDDPASEYASNLPAFHGYSADGNVTGQLVYANYGSHEDFKALKAAGISVKDKIVLVRYGDVFRGLKVYGAELDGARGVLIYSDPADDGYVQGPVYPEGPWRPESSFQRGSVQRLSLYPGDPLTPGYASTKDAPRIDVDKAESLNRIPSLPLSYRDAEPLLRALKGQGKPAKDGVEYWTGPSELDVNLLNKNVIGKIRGSDEPNRAIIIEIAHGLGELLKLGWRPRRTIILASWDAEEYGLVGSTEWVEENLDWLRAEAVAYLNVDMAVAGHDFTACCFAGSEGLFSTDVTKKVHHPNSTESVYSMWAKKSLGKDAVEVAPSRGKKLRVKKAQPHVEPLGSGSDYTAFMAHAGISSLDMGFSGQDSTAHSNYDSYNWMVQNVDPDMKYHEAELHKSKKYKSKDMDAIIAKKLRHVRKAQQLLLANARAIEQDKKRLLRVYGEDCEMTSKRRQAICRQFLDPEGIPGREWYKHILASPGRWLGYGSQVFPALAEAIEDHDWKRFQQHEKKTAEILYGAAWFLREI</sequence>
<feature type="domain" description="PA" evidence="3">
    <location>
        <begin position="166"/>
        <end position="242"/>
    </location>
</feature>
<feature type="domain" description="Transferrin receptor-like dimerisation" evidence="4">
    <location>
        <begin position="587"/>
        <end position="662"/>
    </location>
</feature>
<dbReference type="Pfam" id="PF04389">
    <property type="entry name" value="Peptidase_M28"/>
    <property type="match status" value="1"/>
</dbReference>
<keyword evidence="2" id="KW-0472">Membrane</keyword>
<evidence type="ECO:0000256" key="1">
    <source>
        <dbReference type="ARBA" id="ARBA00005634"/>
    </source>
</evidence>
<keyword evidence="2" id="KW-1133">Transmembrane helix</keyword>
<evidence type="ECO:0000313" key="7">
    <source>
        <dbReference type="Proteomes" id="UP000193922"/>
    </source>
</evidence>
<dbReference type="InterPro" id="IPR003137">
    <property type="entry name" value="PA_domain"/>
</dbReference>
<dbReference type="RefSeq" id="XP_040747003.1">
    <property type="nucleotide sequence ID" value="XM_040891135.1"/>
</dbReference>
<dbReference type="FunFam" id="3.50.30.30:FF:000008">
    <property type="entry name" value="Glutamate carboxypeptidase 2"/>
    <property type="match status" value="1"/>
</dbReference>
<dbReference type="EMBL" id="MCFD01000001">
    <property type="protein sequence ID" value="ORX73792.1"/>
    <property type="molecule type" value="Genomic_DNA"/>
</dbReference>
<dbReference type="InterPro" id="IPR039373">
    <property type="entry name" value="Peptidase_M28B"/>
</dbReference>
<comment type="similarity">
    <text evidence="1">Belongs to the peptidase M28 family. M28B subfamily.</text>
</comment>
<evidence type="ECO:0000313" key="6">
    <source>
        <dbReference type="EMBL" id="ORX73792.1"/>
    </source>
</evidence>
<protein>
    <submittedName>
        <fullName evidence="6">Zn-dependent exopeptidase</fullName>
    </submittedName>
</protein>
<reference evidence="6 7" key="1">
    <citation type="submission" date="2016-07" db="EMBL/GenBank/DDBJ databases">
        <title>Pervasive Adenine N6-methylation of Active Genes in Fungi.</title>
        <authorList>
            <consortium name="DOE Joint Genome Institute"/>
            <person name="Mondo S.J."/>
            <person name="Dannebaum R.O."/>
            <person name="Kuo R.C."/>
            <person name="Labutti K."/>
            <person name="Haridas S."/>
            <person name="Kuo A."/>
            <person name="Salamov A."/>
            <person name="Ahrendt S.R."/>
            <person name="Lipzen A."/>
            <person name="Sullivan W."/>
            <person name="Andreopoulos W.B."/>
            <person name="Clum A."/>
            <person name="Lindquist E."/>
            <person name="Daum C."/>
            <person name="Ramamoorthy G.K."/>
            <person name="Gryganskyi A."/>
            <person name="Culley D."/>
            <person name="Magnuson J.K."/>
            <person name="James T.Y."/>
            <person name="O'Malley M.A."/>
            <person name="Stajich J.E."/>
            <person name="Spatafora J.W."/>
            <person name="Visel A."/>
            <person name="Grigoriev I.V."/>
        </authorList>
    </citation>
    <scope>NUCLEOTIDE SEQUENCE [LARGE SCALE GENOMIC DNA]</scope>
    <source>
        <strain evidence="6 7">ATCC 12442</strain>
    </source>
</reference>